<feature type="compositionally biased region" description="Low complexity" evidence="1">
    <location>
        <begin position="664"/>
        <end position="676"/>
    </location>
</feature>
<dbReference type="PANTHER" id="PTHR35859">
    <property type="entry name" value="NONSELECTIVE CATION CHANNEL PROTEIN"/>
    <property type="match status" value="1"/>
</dbReference>
<name>A0AAN6UKN8_9PEZI</name>
<organism evidence="4 5">
    <name type="scientific">Trichocladium antarcticum</name>
    <dbReference type="NCBI Taxonomy" id="1450529"/>
    <lineage>
        <taxon>Eukaryota</taxon>
        <taxon>Fungi</taxon>
        <taxon>Dikarya</taxon>
        <taxon>Ascomycota</taxon>
        <taxon>Pezizomycotina</taxon>
        <taxon>Sordariomycetes</taxon>
        <taxon>Sordariomycetidae</taxon>
        <taxon>Sordariales</taxon>
        <taxon>Chaetomiaceae</taxon>
        <taxon>Trichocladium</taxon>
    </lineage>
</organism>
<feature type="transmembrane region" description="Helical" evidence="2">
    <location>
        <begin position="490"/>
        <end position="509"/>
    </location>
</feature>
<keyword evidence="2" id="KW-0472">Membrane</keyword>
<dbReference type="EMBL" id="MU853408">
    <property type="protein sequence ID" value="KAK4134519.1"/>
    <property type="molecule type" value="Genomic_DNA"/>
</dbReference>
<evidence type="ECO:0000256" key="2">
    <source>
        <dbReference type="SAM" id="Phobius"/>
    </source>
</evidence>
<dbReference type="InterPro" id="IPR052971">
    <property type="entry name" value="TRP_calcium_channel"/>
</dbReference>
<dbReference type="InterPro" id="IPR056336">
    <property type="entry name" value="YVC1_C"/>
</dbReference>
<keyword evidence="2" id="KW-1133">Transmembrane helix</keyword>
<comment type="caution">
    <text evidence="4">The sequence shown here is derived from an EMBL/GenBank/DDBJ whole genome shotgun (WGS) entry which is preliminary data.</text>
</comment>
<evidence type="ECO:0000313" key="5">
    <source>
        <dbReference type="Proteomes" id="UP001304895"/>
    </source>
</evidence>
<feature type="transmembrane region" description="Helical" evidence="2">
    <location>
        <begin position="358"/>
        <end position="377"/>
    </location>
</feature>
<dbReference type="AlphaFoldDB" id="A0AAN6UKN8"/>
<dbReference type="PANTHER" id="PTHR35859:SF5">
    <property type="entry name" value="ION TRANSPORT DOMAIN-CONTAINING PROTEIN"/>
    <property type="match status" value="1"/>
</dbReference>
<accession>A0AAN6UKN8</accession>
<keyword evidence="5" id="KW-1185">Reference proteome</keyword>
<feature type="region of interest" description="Disordered" evidence="1">
    <location>
        <begin position="145"/>
        <end position="164"/>
    </location>
</feature>
<feature type="transmembrane region" description="Helical" evidence="2">
    <location>
        <begin position="428"/>
        <end position="449"/>
    </location>
</feature>
<evidence type="ECO:0000313" key="4">
    <source>
        <dbReference type="EMBL" id="KAK4134519.1"/>
    </source>
</evidence>
<reference evidence="4" key="2">
    <citation type="submission" date="2023-05" db="EMBL/GenBank/DDBJ databases">
        <authorList>
            <consortium name="Lawrence Berkeley National Laboratory"/>
            <person name="Steindorff A."/>
            <person name="Hensen N."/>
            <person name="Bonometti L."/>
            <person name="Westerberg I."/>
            <person name="Brannstrom I.O."/>
            <person name="Guillou S."/>
            <person name="Cros-Aarteil S."/>
            <person name="Calhoun S."/>
            <person name="Haridas S."/>
            <person name="Kuo A."/>
            <person name="Mondo S."/>
            <person name="Pangilinan J."/>
            <person name="Riley R."/>
            <person name="Labutti K."/>
            <person name="Andreopoulos B."/>
            <person name="Lipzen A."/>
            <person name="Chen C."/>
            <person name="Yanf M."/>
            <person name="Daum C."/>
            <person name="Ng V."/>
            <person name="Clum A."/>
            <person name="Ohm R."/>
            <person name="Martin F."/>
            <person name="Silar P."/>
            <person name="Natvig D."/>
            <person name="Lalanne C."/>
            <person name="Gautier V."/>
            <person name="Ament-Velasquez S.L."/>
            <person name="Kruys A."/>
            <person name="Hutchinson M.I."/>
            <person name="Powell A.J."/>
            <person name="Barry K."/>
            <person name="Miller A.N."/>
            <person name="Grigoriev I.V."/>
            <person name="Debuchy R."/>
            <person name="Gladieux P."/>
            <person name="Thoren M.H."/>
            <person name="Johannesson H."/>
        </authorList>
    </citation>
    <scope>NUCLEOTIDE SEQUENCE</scope>
    <source>
        <strain evidence="4">CBS 123565</strain>
    </source>
</reference>
<gene>
    <name evidence="4" type="ORF">BT67DRAFT_496097</name>
</gene>
<sequence>MPIRVKSRPQQAEAGLRTPSPVGRHPRFSAGTELPDISDADSFRHVVKKLSIYIAGVVVLPSTFEQLRTTGSGEGLRTLVEHLGRGCTHPAIVNALLALKWHYGSITEDKGLNEARAHGCEIVAWRFLTHLSEREAVDYCLYEIPDPKDSDGPSPTDEEAPVDEHSPLLGQALHGTVDTARQALTQSGSNKRNLLLQSISRLTMSMTFDAEDEEEEEEEDPTAHFTNLNALEIAAIADAKRFLSQAVVQKIITGIWNGDIIFWDTLAIHSVKKPRFYNPNTADPFSRLRVPKYLKSFEVLFFASFLFLYYAVLVERDPVRITTLEVFLYLWFAAFAYDELSEWIDAGSVFYAADVWNLFDMAMIGIGAAFVVMRIVGLETDNPRLVDLAFDVLALEALFMVPRVFSILSLSPYWGTLIPCLKEMGKDFVKFMVLVVIVYLGFLTTFSLVGREAYPLRDMTWFLTKIFFGSSYVGFDIMHNIDPIFGPPLMILFVMLSSILLMGSLTGMLSNSFSRVITHAREEYLYVYSVYVLEASTSNRLTHFYPPFNLLALVIFRPLRLFLPSDNKFRHARILLLKATHLPIVAAIEAYEWLRGASARSGTQYSGFRGPRHATIANPNPARKLAQAQARPRCASSSSLRPPIATGLSNGGGPGPGPGPDGPGPEAAAAASRQQRMAAEAAEELAMGEPSSDVEVRIAELAVKIDRLTELVVALQATGQRGLGDVAVA</sequence>
<proteinExistence type="predicted"/>
<evidence type="ECO:0000259" key="3">
    <source>
        <dbReference type="Pfam" id="PF23317"/>
    </source>
</evidence>
<feature type="region of interest" description="Disordered" evidence="1">
    <location>
        <begin position="1"/>
        <end position="33"/>
    </location>
</feature>
<feature type="region of interest" description="Disordered" evidence="1">
    <location>
        <begin position="604"/>
        <end position="676"/>
    </location>
</feature>
<keyword evidence="2" id="KW-0812">Transmembrane</keyword>
<reference evidence="4" key="1">
    <citation type="journal article" date="2023" name="Mol. Phylogenet. Evol.">
        <title>Genome-scale phylogeny and comparative genomics of the fungal order Sordariales.</title>
        <authorList>
            <person name="Hensen N."/>
            <person name="Bonometti L."/>
            <person name="Westerberg I."/>
            <person name="Brannstrom I.O."/>
            <person name="Guillou S."/>
            <person name="Cros-Aarteil S."/>
            <person name="Calhoun S."/>
            <person name="Haridas S."/>
            <person name="Kuo A."/>
            <person name="Mondo S."/>
            <person name="Pangilinan J."/>
            <person name="Riley R."/>
            <person name="LaButti K."/>
            <person name="Andreopoulos B."/>
            <person name="Lipzen A."/>
            <person name="Chen C."/>
            <person name="Yan M."/>
            <person name="Daum C."/>
            <person name="Ng V."/>
            <person name="Clum A."/>
            <person name="Steindorff A."/>
            <person name="Ohm R.A."/>
            <person name="Martin F."/>
            <person name="Silar P."/>
            <person name="Natvig D.O."/>
            <person name="Lalanne C."/>
            <person name="Gautier V."/>
            <person name="Ament-Velasquez S.L."/>
            <person name="Kruys A."/>
            <person name="Hutchinson M.I."/>
            <person name="Powell A.J."/>
            <person name="Barry K."/>
            <person name="Miller A.N."/>
            <person name="Grigoriev I.V."/>
            <person name="Debuchy R."/>
            <person name="Gladieux P."/>
            <person name="Hiltunen Thoren M."/>
            <person name="Johannesson H."/>
        </authorList>
    </citation>
    <scope>NUCLEOTIDE SEQUENCE</scope>
    <source>
        <strain evidence="4">CBS 123565</strain>
    </source>
</reference>
<dbReference type="Pfam" id="PF23317">
    <property type="entry name" value="YVC1_C"/>
    <property type="match status" value="1"/>
</dbReference>
<feature type="transmembrane region" description="Helical" evidence="2">
    <location>
        <begin position="397"/>
        <end position="416"/>
    </location>
</feature>
<protein>
    <recommendedName>
        <fullName evidence="3">Calcium channel YVC1-like C-terminal transmembrane domain-containing protein</fullName>
    </recommendedName>
</protein>
<feature type="transmembrane region" description="Helical" evidence="2">
    <location>
        <begin position="293"/>
        <end position="312"/>
    </location>
</feature>
<feature type="domain" description="Calcium channel YVC1-like C-terminal transmembrane" evidence="3">
    <location>
        <begin position="302"/>
        <end position="592"/>
    </location>
</feature>
<evidence type="ECO:0000256" key="1">
    <source>
        <dbReference type="SAM" id="MobiDB-lite"/>
    </source>
</evidence>
<dbReference type="Proteomes" id="UP001304895">
    <property type="component" value="Unassembled WGS sequence"/>
</dbReference>